<evidence type="ECO:0000313" key="13">
    <source>
        <dbReference type="EMBL" id="XBV83778.1"/>
    </source>
</evidence>
<dbReference type="InterPro" id="IPR013739">
    <property type="entry name" value="Beta_galactosidase_C"/>
</dbReference>
<evidence type="ECO:0000256" key="3">
    <source>
        <dbReference type="ARBA" id="ARBA00012756"/>
    </source>
</evidence>
<dbReference type="Pfam" id="PF02449">
    <property type="entry name" value="Glyco_hydro_42"/>
    <property type="match status" value="1"/>
</dbReference>
<dbReference type="AlphaFoldDB" id="A0AAU7U5X8"/>
<keyword evidence="9" id="KW-0862">Zinc</keyword>
<feature type="binding site" evidence="8">
    <location>
        <position position="149"/>
    </location>
    <ligand>
        <name>substrate</name>
    </ligand>
</feature>
<evidence type="ECO:0000256" key="4">
    <source>
        <dbReference type="ARBA" id="ARBA00022801"/>
    </source>
</evidence>
<dbReference type="InterPro" id="IPR013529">
    <property type="entry name" value="Glyco_hydro_42_N"/>
</dbReference>
<dbReference type="Gene3D" id="2.60.40.1180">
    <property type="entry name" value="Golgi alpha-mannosidase II"/>
    <property type="match status" value="1"/>
</dbReference>
<evidence type="ECO:0000259" key="10">
    <source>
        <dbReference type="Pfam" id="PF02449"/>
    </source>
</evidence>
<dbReference type="KEGG" id="dsc:ABOD76_01635"/>
<feature type="binding site" evidence="9">
    <location>
        <position position="115"/>
    </location>
    <ligand>
        <name>Zn(2+)</name>
        <dbReference type="ChEBI" id="CHEBI:29105"/>
    </ligand>
</feature>
<evidence type="ECO:0000259" key="11">
    <source>
        <dbReference type="Pfam" id="PF08532"/>
    </source>
</evidence>
<organism evidence="13">
    <name type="scientific">Deinococcus sonorensis KR-87</name>
    <dbReference type="NCBI Taxonomy" id="694439"/>
    <lineage>
        <taxon>Bacteria</taxon>
        <taxon>Thermotogati</taxon>
        <taxon>Deinococcota</taxon>
        <taxon>Deinococci</taxon>
        <taxon>Deinococcales</taxon>
        <taxon>Deinococcaceae</taxon>
        <taxon>Deinococcus</taxon>
    </lineage>
</organism>
<dbReference type="InterPro" id="IPR013780">
    <property type="entry name" value="Glyco_hydro_b"/>
</dbReference>
<feature type="binding site" evidence="8">
    <location>
        <position position="315"/>
    </location>
    <ligand>
        <name>substrate</name>
    </ligand>
</feature>
<keyword evidence="9" id="KW-0479">Metal-binding</keyword>
<feature type="active site" description="Nucleophile" evidence="7">
    <location>
        <position position="307"/>
    </location>
</feature>
<gene>
    <name evidence="13" type="ORF">ABOD76_01635</name>
</gene>
<name>A0AAU7U5X8_9DEIO</name>
<evidence type="ECO:0000256" key="1">
    <source>
        <dbReference type="ARBA" id="ARBA00001412"/>
    </source>
</evidence>
<dbReference type="Gene3D" id="3.20.20.80">
    <property type="entry name" value="Glycosidases"/>
    <property type="match status" value="1"/>
</dbReference>
<dbReference type="GO" id="GO:0046872">
    <property type="term" value="F:metal ion binding"/>
    <property type="evidence" value="ECO:0007669"/>
    <property type="project" value="UniProtKB-KW"/>
</dbReference>
<comment type="catalytic activity">
    <reaction evidence="1 6">
        <text>Hydrolysis of terminal non-reducing beta-D-galactose residues in beta-D-galactosides.</text>
        <dbReference type="EC" id="3.2.1.23"/>
    </reaction>
</comment>
<keyword evidence="13" id="KW-0614">Plasmid</keyword>
<accession>A0AAU7U5X8</accession>
<dbReference type="SUPFAM" id="SSF52317">
    <property type="entry name" value="Class I glutamine amidotransferase-like"/>
    <property type="match status" value="1"/>
</dbReference>
<feature type="binding site" evidence="9">
    <location>
        <position position="157"/>
    </location>
    <ligand>
        <name>Zn(2+)</name>
        <dbReference type="ChEBI" id="CHEBI:29105"/>
    </ligand>
</feature>
<evidence type="ECO:0000259" key="12">
    <source>
        <dbReference type="Pfam" id="PF08533"/>
    </source>
</evidence>
<evidence type="ECO:0000256" key="7">
    <source>
        <dbReference type="PIRSR" id="PIRSR001084-1"/>
    </source>
</evidence>
<feature type="binding site" evidence="9">
    <location>
        <position position="155"/>
    </location>
    <ligand>
        <name>Zn(2+)</name>
        <dbReference type="ChEBI" id="CHEBI:29105"/>
    </ligand>
</feature>
<feature type="domain" description="Beta-galactosidase C-terminal" evidence="12">
    <location>
        <begin position="617"/>
        <end position="673"/>
    </location>
</feature>
<dbReference type="InterPro" id="IPR003476">
    <property type="entry name" value="Glyco_hydro_42"/>
</dbReference>
<evidence type="ECO:0000256" key="5">
    <source>
        <dbReference type="ARBA" id="ARBA00023295"/>
    </source>
</evidence>
<proteinExistence type="inferred from homology"/>
<feature type="domain" description="Glycoside hydrolase family 42 N-terminal" evidence="10">
    <location>
        <begin position="14"/>
        <end position="386"/>
    </location>
</feature>
<dbReference type="PANTHER" id="PTHR36447">
    <property type="entry name" value="BETA-GALACTOSIDASE GANA"/>
    <property type="match status" value="1"/>
</dbReference>
<geneLocation type="plasmid" evidence="13">
    <name>pDson01</name>
</geneLocation>
<keyword evidence="4 6" id="KW-0378">Hydrolase</keyword>
<dbReference type="Pfam" id="PF08533">
    <property type="entry name" value="Glyco_hydro_42C"/>
    <property type="match status" value="1"/>
</dbReference>
<dbReference type="CDD" id="cd03143">
    <property type="entry name" value="A4_beta-galactosidase_middle_domain"/>
    <property type="match status" value="1"/>
</dbReference>
<comment type="similarity">
    <text evidence="2 6">Belongs to the glycosyl hydrolase 42 family.</text>
</comment>
<dbReference type="EC" id="3.2.1.23" evidence="3 6"/>
<dbReference type="GO" id="GO:0009341">
    <property type="term" value="C:beta-galactosidase complex"/>
    <property type="evidence" value="ECO:0007669"/>
    <property type="project" value="InterPro"/>
</dbReference>
<evidence type="ECO:0000256" key="6">
    <source>
        <dbReference type="PIRNR" id="PIRNR001084"/>
    </source>
</evidence>
<dbReference type="GO" id="GO:0004565">
    <property type="term" value="F:beta-galactosidase activity"/>
    <property type="evidence" value="ECO:0007669"/>
    <property type="project" value="UniProtKB-EC"/>
</dbReference>
<dbReference type="PANTHER" id="PTHR36447:SF1">
    <property type="entry name" value="BETA-GALACTOSIDASE GANA"/>
    <property type="match status" value="1"/>
</dbReference>
<dbReference type="RefSeq" id="WP_350241519.1">
    <property type="nucleotide sequence ID" value="NZ_CP158297.1"/>
</dbReference>
<dbReference type="GO" id="GO:0006012">
    <property type="term" value="P:galactose metabolic process"/>
    <property type="evidence" value="ECO:0007669"/>
    <property type="project" value="InterPro"/>
</dbReference>
<feature type="binding site" evidence="9">
    <location>
        <position position="160"/>
    </location>
    <ligand>
        <name>Zn(2+)</name>
        <dbReference type="ChEBI" id="CHEBI:29105"/>
    </ligand>
</feature>
<sequence>MPDLGFQKIPYGGDWNPEQWDREVWHEDIRLFREAGIDLLSINIFAWTRLQPDEQSFDFSLLDELFTLLHDNGMRVCLGTGTAAHPAWMATRYPDILRVDAQGRKRKFGNRHNACPSSPTYRHFAPRLAGALAERYGQHPALSLWHISNEYSGACYCERCEVRFRAWLRAKYGSLDALNHAWNAQFWNQTISDWDEIVAPNVLTVQRDDRHTSLQGLSLDYMRFNSDNLLDTYLLEDRAIREHHPEAVITTNLMGAYRVLNYRAWAPHLDVIAWDSYPGPGQAPSRTAMMHSLMRGLKGGAPFLLMEQTPSQTNWMPYNSLKRPGVMRLQSFQAVAHGADAVMFFQMRRSPGAGEKFHGAVIEHHGRSDTRVFREVSALGAELQQLGRVTLGTRVCARTAVWFDWESWWASENSTGPSAALEYVEEVWKVYDALHAAHVAVDVVGPGSDLSGYRVLAAPVLYLLRPEDVSALHAFVAGGGTLLTTFLSGVADPSDRVFPGGAPGPLRDLLGLWVEEIDALAPDVRNRIVLQGALGALSGSYSCNLLFDIVRVEGAEVMATYGEDFYAGTPALTRHRVGQGQAWHLASSAEPAFLRGLLGHLCEDSGVEPTWPNLPEGVEATRRGEGERQVLFLLNHLQQQVTVPLATDLHDLLSGATLQGQVTLPACGVLVARPQAAVPAGSALPH</sequence>
<dbReference type="SUPFAM" id="SSF51445">
    <property type="entry name" value="(Trans)glycosidases"/>
    <property type="match status" value="1"/>
</dbReference>
<evidence type="ECO:0000256" key="8">
    <source>
        <dbReference type="PIRSR" id="PIRSR001084-2"/>
    </source>
</evidence>
<reference evidence="13" key="1">
    <citation type="submission" date="2024-06" db="EMBL/GenBank/DDBJ databases">
        <title>Draft Genome Sequence of Deinococcus sonorensis Type Strain KR-87, a Biofilm Producing Representative of the Genus Deinococcus.</title>
        <authorList>
            <person name="Boren L.S."/>
            <person name="Grosso R.A."/>
            <person name="Hugenberg-Cox A.N."/>
            <person name="Hill J.T.E."/>
            <person name="Albert C.M."/>
            <person name="Tuohy J.M."/>
        </authorList>
    </citation>
    <scope>NUCLEOTIDE SEQUENCE</scope>
    <source>
        <strain evidence="13">KR-87</strain>
        <plasmid evidence="13">pDson01</plasmid>
    </source>
</reference>
<feature type="active site" description="Proton donor" evidence="7">
    <location>
        <position position="150"/>
    </location>
</feature>
<protein>
    <recommendedName>
        <fullName evidence="3 6">Beta-galactosidase</fullName>
        <shortName evidence="6">Beta-gal</shortName>
        <ecNumber evidence="3 6">3.2.1.23</ecNumber>
    </recommendedName>
</protein>
<feature type="domain" description="Beta-galactosidase trimerisation" evidence="11">
    <location>
        <begin position="397"/>
        <end position="607"/>
    </location>
</feature>
<keyword evidence="5 6" id="KW-0326">Glycosidase</keyword>
<evidence type="ECO:0000256" key="2">
    <source>
        <dbReference type="ARBA" id="ARBA00005940"/>
    </source>
</evidence>
<dbReference type="Pfam" id="PF08532">
    <property type="entry name" value="Glyco_hydro_42M"/>
    <property type="match status" value="1"/>
</dbReference>
<dbReference type="InterPro" id="IPR017853">
    <property type="entry name" value="GH"/>
</dbReference>
<dbReference type="PIRSF" id="PIRSF001084">
    <property type="entry name" value="B-galactosidase"/>
    <property type="match status" value="1"/>
</dbReference>
<dbReference type="EMBL" id="CP158297">
    <property type="protein sequence ID" value="XBV83778.1"/>
    <property type="molecule type" value="Genomic_DNA"/>
</dbReference>
<dbReference type="InterPro" id="IPR013738">
    <property type="entry name" value="Beta_galactosidase_Trimer"/>
</dbReference>
<feature type="binding site" evidence="8">
    <location>
        <position position="111"/>
    </location>
    <ligand>
        <name>substrate</name>
    </ligand>
</feature>
<dbReference type="InterPro" id="IPR029062">
    <property type="entry name" value="Class_I_gatase-like"/>
</dbReference>
<dbReference type="Gene3D" id="3.40.50.880">
    <property type="match status" value="1"/>
</dbReference>
<evidence type="ECO:0000256" key="9">
    <source>
        <dbReference type="PIRSR" id="PIRSR001084-3"/>
    </source>
</evidence>